<dbReference type="SUPFAM" id="SSF56024">
    <property type="entry name" value="Phospholipase D/nuclease"/>
    <property type="match status" value="1"/>
</dbReference>
<organism evidence="2 3">
    <name type="scientific">Anaerovirgula multivorans</name>
    <dbReference type="NCBI Taxonomy" id="312168"/>
    <lineage>
        <taxon>Bacteria</taxon>
        <taxon>Bacillati</taxon>
        <taxon>Bacillota</taxon>
        <taxon>Clostridia</taxon>
        <taxon>Peptostreptococcales</taxon>
        <taxon>Natronincolaceae</taxon>
        <taxon>Anaerovirgula</taxon>
    </lineage>
</organism>
<reference evidence="2 3" key="1">
    <citation type="submission" date="2017-06" db="EMBL/GenBank/DDBJ databases">
        <authorList>
            <person name="Kim H.J."/>
            <person name="Triplett B.A."/>
        </authorList>
    </citation>
    <scope>NUCLEOTIDE SEQUENCE [LARGE SCALE GENOMIC DNA]</scope>
    <source>
        <strain evidence="2 3">SCA</strain>
    </source>
</reference>
<dbReference type="Gene3D" id="3.30.870.10">
    <property type="entry name" value="Endonuclease Chain A"/>
    <property type="match status" value="1"/>
</dbReference>
<dbReference type="AlphaFoldDB" id="A0A239GLZ1"/>
<dbReference type="Proteomes" id="UP000198304">
    <property type="component" value="Unassembled WGS sequence"/>
</dbReference>
<sequence length="238" mass="27683">MWNNTIKLDFFEELLFLNRFLLRNLFEKDIPEALFTSKINVFQEMNKVFPNCSDEEKLSILYILLKAYFRSETEKMQLIWSGPSVAGLPGRDTELVFEEYIRKANKSIVITIYALSDYALTLVEILKKKARQGVYIEIYVNDYESKKTLLKDIVSLDHKRVFIYEYTGATNKTQSLHAKVLTIDDEKSIITSSNLSYNGMDGNLELGVILDSKEKAKEIRAIFNSLINKNYFKRIRNA</sequence>
<dbReference type="PANTHER" id="PTHR21248">
    <property type="entry name" value="CARDIOLIPIN SYNTHASE"/>
    <property type="match status" value="1"/>
</dbReference>
<gene>
    <name evidence="2" type="ORF">SAMN05446037_101782</name>
</gene>
<feature type="domain" description="PLD phosphodiesterase" evidence="1">
    <location>
        <begin position="172"/>
        <end position="199"/>
    </location>
</feature>
<name>A0A239GLZ1_9FIRM</name>
<dbReference type="EMBL" id="FZOJ01000017">
    <property type="protein sequence ID" value="SNS70199.1"/>
    <property type="molecule type" value="Genomic_DNA"/>
</dbReference>
<evidence type="ECO:0000313" key="2">
    <source>
        <dbReference type="EMBL" id="SNS70199.1"/>
    </source>
</evidence>
<keyword evidence="3" id="KW-1185">Reference proteome</keyword>
<dbReference type="InterPro" id="IPR001736">
    <property type="entry name" value="PLipase_D/transphosphatidylase"/>
</dbReference>
<dbReference type="InterPro" id="IPR025202">
    <property type="entry name" value="PLD-like_dom"/>
</dbReference>
<proteinExistence type="predicted"/>
<accession>A0A239GLZ1</accession>
<dbReference type="OrthoDB" id="2456030at2"/>
<dbReference type="GO" id="GO:0030572">
    <property type="term" value="F:phosphatidyltransferase activity"/>
    <property type="evidence" value="ECO:0007669"/>
    <property type="project" value="UniProtKB-ARBA"/>
</dbReference>
<dbReference type="PROSITE" id="PS50035">
    <property type="entry name" value="PLD"/>
    <property type="match status" value="1"/>
</dbReference>
<protein>
    <submittedName>
        <fullName evidence="2">PLD-like domain-containing protein</fullName>
    </submittedName>
</protein>
<dbReference type="GO" id="GO:0032049">
    <property type="term" value="P:cardiolipin biosynthetic process"/>
    <property type="evidence" value="ECO:0007669"/>
    <property type="project" value="UniProtKB-ARBA"/>
</dbReference>
<dbReference type="Pfam" id="PF13091">
    <property type="entry name" value="PLDc_2"/>
    <property type="match status" value="1"/>
</dbReference>
<evidence type="ECO:0000259" key="1">
    <source>
        <dbReference type="PROSITE" id="PS50035"/>
    </source>
</evidence>
<dbReference type="RefSeq" id="WP_089283900.1">
    <property type="nucleotide sequence ID" value="NZ_FZOJ01000017.1"/>
</dbReference>
<evidence type="ECO:0000313" key="3">
    <source>
        <dbReference type="Proteomes" id="UP000198304"/>
    </source>
</evidence>
<dbReference type="PANTHER" id="PTHR21248:SF22">
    <property type="entry name" value="PHOSPHOLIPASE D"/>
    <property type="match status" value="1"/>
</dbReference>